<evidence type="ECO:0000313" key="5">
    <source>
        <dbReference type="Proteomes" id="UP000201838"/>
    </source>
</evidence>
<evidence type="ECO:0000313" key="4">
    <source>
        <dbReference type="EMBL" id="SMX25892.1"/>
    </source>
</evidence>
<dbReference type="RefSeq" id="WP_093976045.1">
    <property type="nucleotide sequence ID" value="NZ_FXXQ01000046.1"/>
</dbReference>
<accession>A0A238J6N1</accession>
<dbReference type="EMBL" id="FXXQ01000046">
    <property type="protein sequence ID" value="SMX25892.1"/>
    <property type="molecule type" value="Genomic_DNA"/>
</dbReference>
<protein>
    <submittedName>
        <fullName evidence="4">D-lactate dehydrogenase</fullName>
        <ecNumber evidence="4">1.1.1.28</ecNumber>
    </submittedName>
</protein>
<keyword evidence="2" id="KW-0520">NAD</keyword>
<keyword evidence="5" id="KW-1185">Reference proteome</keyword>
<dbReference type="GO" id="GO:0016618">
    <property type="term" value="F:hydroxypyruvate reductase [NAD(P)H] activity"/>
    <property type="evidence" value="ECO:0007669"/>
    <property type="project" value="TreeGrafter"/>
</dbReference>
<feature type="domain" description="D-isomer specific 2-hydroxyacid dehydrogenase NAD-binding" evidence="3">
    <location>
        <begin position="111"/>
        <end position="288"/>
    </location>
</feature>
<evidence type="ECO:0000256" key="2">
    <source>
        <dbReference type="ARBA" id="ARBA00023027"/>
    </source>
</evidence>
<dbReference type="SUPFAM" id="SSF52283">
    <property type="entry name" value="Formate/glycerate dehydrogenase catalytic domain-like"/>
    <property type="match status" value="1"/>
</dbReference>
<reference evidence="4 5" key="1">
    <citation type="submission" date="2017-05" db="EMBL/GenBank/DDBJ databases">
        <authorList>
            <person name="Song R."/>
            <person name="Chenine A.L."/>
            <person name="Ruprecht R.M."/>
        </authorList>
    </citation>
    <scope>NUCLEOTIDE SEQUENCE [LARGE SCALE GENOMIC DNA]</scope>
    <source>
        <strain evidence="4 5">CECT 8489</strain>
    </source>
</reference>
<dbReference type="Pfam" id="PF02826">
    <property type="entry name" value="2-Hacid_dh_C"/>
    <property type="match status" value="1"/>
</dbReference>
<dbReference type="AlphaFoldDB" id="A0A238J6N1"/>
<dbReference type="PANTHER" id="PTHR10996">
    <property type="entry name" value="2-HYDROXYACID DEHYDROGENASE-RELATED"/>
    <property type="match status" value="1"/>
</dbReference>
<name>A0A238J6N1_9RHOB</name>
<keyword evidence="1 4" id="KW-0560">Oxidoreductase</keyword>
<dbReference type="InterPro" id="IPR006140">
    <property type="entry name" value="D-isomer_DH_NAD-bd"/>
</dbReference>
<sequence length="337" mass="36676">MKILYDPEPRTTEEIFSVSDRAEFLKTYEVIEVDPSARDRDYEVHLPETDILISQQAMDGARLDSAKKLRAIFNVETNFLPNIDYEACLARGVHVLTPGSVFALPVAEMGFGMALSLARNIHGGHGDFVAGREKYGLQGNAQAELLTGSEIGFIGFGDLGRALFRLLAPFQARVRAFDPWLPDGYLRRQGVEPASLDDVLTKSRCVFVVASTTTQNNHLLNADTLARLKDGAMLVLLSRAAVADFRALAAEAASGRLRIATDVFPVEPVSPQDPIRGTPGILFSAHRAGALTSALQAIGAHVLEDLSLIAHNLPPITCRRAERETVMTLRSMPIEGS</sequence>
<dbReference type="GO" id="GO:0030267">
    <property type="term" value="F:glyoxylate reductase (NADPH) activity"/>
    <property type="evidence" value="ECO:0007669"/>
    <property type="project" value="TreeGrafter"/>
</dbReference>
<evidence type="ECO:0000256" key="1">
    <source>
        <dbReference type="ARBA" id="ARBA00023002"/>
    </source>
</evidence>
<dbReference type="EC" id="1.1.1.28" evidence="4"/>
<dbReference type="OrthoDB" id="7681356at2"/>
<evidence type="ECO:0000259" key="3">
    <source>
        <dbReference type="Pfam" id="PF02826"/>
    </source>
</evidence>
<dbReference type="InterPro" id="IPR050223">
    <property type="entry name" value="D-isomer_2-hydroxyacid_DH"/>
</dbReference>
<gene>
    <name evidence="4" type="primary">ldhA</name>
    <name evidence="4" type="ORF">BOA8489_04037</name>
</gene>
<dbReference type="GO" id="GO:0051287">
    <property type="term" value="F:NAD binding"/>
    <property type="evidence" value="ECO:0007669"/>
    <property type="project" value="InterPro"/>
</dbReference>
<organism evidence="4 5">
    <name type="scientific">Boseongicola aestuarii</name>
    <dbReference type="NCBI Taxonomy" id="1470561"/>
    <lineage>
        <taxon>Bacteria</taxon>
        <taxon>Pseudomonadati</taxon>
        <taxon>Pseudomonadota</taxon>
        <taxon>Alphaproteobacteria</taxon>
        <taxon>Rhodobacterales</taxon>
        <taxon>Paracoccaceae</taxon>
        <taxon>Boseongicola</taxon>
    </lineage>
</organism>
<dbReference type="Proteomes" id="UP000201838">
    <property type="component" value="Unassembled WGS sequence"/>
</dbReference>
<dbReference type="InterPro" id="IPR036291">
    <property type="entry name" value="NAD(P)-bd_dom_sf"/>
</dbReference>
<dbReference type="PANTHER" id="PTHR10996:SF178">
    <property type="entry name" value="2-HYDROXYACID DEHYDROGENASE YGL185C-RELATED"/>
    <property type="match status" value="1"/>
</dbReference>
<dbReference type="GO" id="GO:0005829">
    <property type="term" value="C:cytosol"/>
    <property type="evidence" value="ECO:0007669"/>
    <property type="project" value="TreeGrafter"/>
</dbReference>
<dbReference type="GO" id="GO:0008720">
    <property type="term" value="F:D-lactate dehydrogenase (NAD+) activity"/>
    <property type="evidence" value="ECO:0007669"/>
    <property type="project" value="UniProtKB-EC"/>
</dbReference>
<dbReference type="Gene3D" id="3.40.50.720">
    <property type="entry name" value="NAD(P)-binding Rossmann-like Domain"/>
    <property type="match status" value="2"/>
</dbReference>
<proteinExistence type="predicted"/>
<dbReference type="SUPFAM" id="SSF51735">
    <property type="entry name" value="NAD(P)-binding Rossmann-fold domains"/>
    <property type="match status" value="1"/>
</dbReference>